<evidence type="ECO:0008006" key="4">
    <source>
        <dbReference type="Google" id="ProtNLM"/>
    </source>
</evidence>
<dbReference type="STRING" id="82633.GCA_000974605_03889"/>
<organism evidence="2 3">
    <name type="scientific">Cupriavidus pauculus</name>
    <dbReference type="NCBI Taxonomy" id="82633"/>
    <lineage>
        <taxon>Bacteria</taxon>
        <taxon>Pseudomonadati</taxon>
        <taxon>Pseudomonadota</taxon>
        <taxon>Betaproteobacteria</taxon>
        <taxon>Burkholderiales</taxon>
        <taxon>Burkholderiaceae</taxon>
        <taxon>Cupriavidus</taxon>
    </lineage>
</organism>
<dbReference type="OrthoDB" id="198068at2"/>
<keyword evidence="1" id="KW-1133">Transmembrane helix</keyword>
<reference evidence="2 3" key="1">
    <citation type="submission" date="2017-12" db="EMBL/GenBank/DDBJ databases">
        <title>Genome sequence of the active heterotrophic nitrifier-denitrifier, Cupriavidus pauculus UM1.</title>
        <authorList>
            <person name="Putonti C."/>
            <person name="Castignetti D."/>
        </authorList>
    </citation>
    <scope>NUCLEOTIDE SEQUENCE [LARGE SCALE GENOMIC DNA]</scope>
    <source>
        <strain evidence="2 3">UM1</strain>
    </source>
</reference>
<comment type="caution">
    <text evidence="2">The sequence shown here is derived from an EMBL/GenBank/DDBJ whole genome shotgun (WGS) entry which is preliminary data.</text>
</comment>
<proteinExistence type="predicted"/>
<evidence type="ECO:0000313" key="2">
    <source>
        <dbReference type="EMBL" id="PLQ01607.1"/>
    </source>
</evidence>
<evidence type="ECO:0000256" key="1">
    <source>
        <dbReference type="SAM" id="Phobius"/>
    </source>
</evidence>
<keyword evidence="1" id="KW-0812">Transmembrane</keyword>
<protein>
    <recommendedName>
        <fullName evidence="4">Phage holin family protein</fullName>
    </recommendedName>
</protein>
<name>A0A2N5CHD8_9BURK</name>
<dbReference type="RefSeq" id="WP_101680958.1">
    <property type="nucleotide sequence ID" value="NZ_PJRP01000002.1"/>
</dbReference>
<gene>
    <name evidence="2" type="ORF">CYJ10_08035</name>
</gene>
<sequence>MSESHSPKFLESLRNLAGSVVSMLQTRLELASVELAEERERLMKVALLACFGLVFFSMALMTFTLLVAILFWETYRWQALGAIVLFYLICAAICLLVARNKVRSAPPLFESTLAELDKDREMLRQ</sequence>
<feature type="transmembrane region" description="Helical" evidence="1">
    <location>
        <begin position="45"/>
        <end position="71"/>
    </location>
</feature>
<dbReference type="Pfam" id="PF07332">
    <property type="entry name" value="Phage_holin_3_6"/>
    <property type="match status" value="1"/>
</dbReference>
<feature type="transmembrane region" description="Helical" evidence="1">
    <location>
        <begin position="77"/>
        <end position="98"/>
    </location>
</feature>
<keyword evidence="1" id="KW-0472">Membrane</keyword>
<dbReference type="EMBL" id="PJRP01000002">
    <property type="protein sequence ID" value="PLQ01607.1"/>
    <property type="molecule type" value="Genomic_DNA"/>
</dbReference>
<evidence type="ECO:0000313" key="3">
    <source>
        <dbReference type="Proteomes" id="UP000234341"/>
    </source>
</evidence>
<dbReference type="Proteomes" id="UP000234341">
    <property type="component" value="Unassembled WGS sequence"/>
</dbReference>
<dbReference type="AlphaFoldDB" id="A0A2N5CHD8"/>
<accession>A0A2N5CHD8</accession>
<dbReference type="InterPro" id="IPR009937">
    <property type="entry name" value="Phage_holin_3_6"/>
</dbReference>